<sequence>MTVFAVTSEQIAQAKVLVIQTQWATISLVQRRLRLGYRSAIETIKALQEQGVLTEQHHGVWWLMPKHQPLTYVQRLQAIKKVLMLIRACVAWIANQADKQCVREAFFDITSRENCDALCQVVHAEYKRESVGLEAGVVKAVLSWLQDNGYYRELSSTDAELLDILACDSFDNNLILADQKELKMGSHRVVTKDYLENLMGGVMICGINFGYSAEEEVSDSQGKTQELAPLSFFSDETVNNSRFRTRILGWLSSWGIHLETKPGKEGPRERAFWQTNWSDTQTRSVDSHEKIDIEALVNDADGVLDLIKRRRPSVIIFAGSDLIEALNDIRLRERVEAILGPRPGKARVVRSKEGTNGRSFKMLLQTFGETDIVSLPHPQARGLTDEQVASFDLPTEVKAKILR</sequence>
<dbReference type="Pfam" id="PF09397">
    <property type="entry name" value="FtsK_gamma"/>
    <property type="match status" value="1"/>
</dbReference>
<feature type="domain" description="FtsK gamma" evidence="1">
    <location>
        <begin position="4"/>
        <end position="67"/>
    </location>
</feature>
<dbReference type="RefSeq" id="WP_185779221.1">
    <property type="nucleotide sequence ID" value="NZ_JACJUU010000003.1"/>
</dbReference>
<gene>
    <name evidence="2" type="ORF">GTU67_06165</name>
</gene>
<dbReference type="InterPro" id="IPR018541">
    <property type="entry name" value="Ftsk_gamma"/>
</dbReference>
<reference evidence="2 3" key="1">
    <citation type="submission" date="2020-08" db="EMBL/GenBank/DDBJ databases">
        <title>Paraeoetvoesia sp. YC-7-48 draft genome sequence.</title>
        <authorList>
            <person name="Yao L."/>
        </authorList>
    </citation>
    <scope>NUCLEOTIDE SEQUENCE [LARGE SCALE GENOMIC DNA]</scope>
    <source>
        <strain evidence="3">YC-7-48</strain>
    </source>
</reference>
<name>A0A842HL57_9BURK</name>
<dbReference type="InterPro" id="IPR036390">
    <property type="entry name" value="WH_DNA-bd_sf"/>
</dbReference>
<dbReference type="SUPFAM" id="SSF46785">
    <property type="entry name" value="Winged helix' DNA-binding domain"/>
    <property type="match status" value="1"/>
</dbReference>
<evidence type="ECO:0000313" key="3">
    <source>
        <dbReference type="Proteomes" id="UP000545386"/>
    </source>
</evidence>
<protein>
    <recommendedName>
        <fullName evidence="1">FtsK gamma domain-containing protein</fullName>
    </recommendedName>
</protein>
<dbReference type="EMBL" id="JACJUU010000003">
    <property type="protein sequence ID" value="MBC2769499.1"/>
    <property type="molecule type" value="Genomic_DNA"/>
</dbReference>
<accession>A0A842HL57</accession>
<evidence type="ECO:0000259" key="1">
    <source>
        <dbReference type="SMART" id="SM00843"/>
    </source>
</evidence>
<keyword evidence="3" id="KW-1185">Reference proteome</keyword>
<dbReference type="Proteomes" id="UP000545386">
    <property type="component" value="Unassembled WGS sequence"/>
</dbReference>
<evidence type="ECO:0000313" key="2">
    <source>
        <dbReference type="EMBL" id="MBC2769499.1"/>
    </source>
</evidence>
<dbReference type="AlphaFoldDB" id="A0A842HL57"/>
<dbReference type="InterPro" id="IPR036388">
    <property type="entry name" value="WH-like_DNA-bd_sf"/>
</dbReference>
<dbReference type="SMART" id="SM00843">
    <property type="entry name" value="Ftsk_gamma"/>
    <property type="match status" value="1"/>
</dbReference>
<organism evidence="2 3">
    <name type="scientific">Pusillimonas minor</name>
    <dbReference type="NCBI Taxonomy" id="2697024"/>
    <lineage>
        <taxon>Bacteria</taxon>
        <taxon>Pseudomonadati</taxon>
        <taxon>Pseudomonadota</taxon>
        <taxon>Betaproteobacteria</taxon>
        <taxon>Burkholderiales</taxon>
        <taxon>Alcaligenaceae</taxon>
        <taxon>Pusillimonas</taxon>
    </lineage>
</organism>
<comment type="caution">
    <text evidence="2">The sequence shown here is derived from an EMBL/GenBank/DDBJ whole genome shotgun (WGS) entry which is preliminary data.</text>
</comment>
<proteinExistence type="predicted"/>
<dbReference type="Gene3D" id="1.10.10.10">
    <property type="entry name" value="Winged helix-like DNA-binding domain superfamily/Winged helix DNA-binding domain"/>
    <property type="match status" value="1"/>
</dbReference>